<comment type="catalytic activity">
    <reaction evidence="1">
        <text>ATP + protein L-histidine = ADP + protein N-phospho-L-histidine.</text>
        <dbReference type="EC" id="2.7.13.3"/>
    </reaction>
</comment>
<evidence type="ECO:0000256" key="8">
    <source>
        <dbReference type="ARBA" id="ARBA00023012"/>
    </source>
</evidence>
<dbReference type="InterPro" id="IPR022066">
    <property type="entry name" value="PdtaS_GAF"/>
</dbReference>
<dbReference type="InterPro" id="IPR036890">
    <property type="entry name" value="HATPase_C_sf"/>
</dbReference>
<name>A0A2Z4U840_9FIRM</name>
<dbReference type="Proteomes" id="UP000250003">
    <property type="component" value="Chromosome"/>
</dbReference>
<evidence type="ECO:0000256" key="7">
    <source>
        <dbReference type="ARBA" id="ARBA00022840"/>
    </source>
</evidence>
<dbReference type="GO" id="GO:0004673">
    <property type="term" value="F:protein histidine kinase activity"/>
    <property type="evidence" value="ECO:0007669"/>
    <property type="project" value="UniProtKB-EC"/>
</dbReference>
<dbReference type="EMBL" id="CP030280">
    <property type="protein sequence ID" value="AWY97191.1"/>
    <property type="molecule type" value="Genomic_DNA"/>
</dbReference>
<dbReference type="InterPro" id="IPR003594">
    <property type="entry name" value="HATPase_dom"/>
</dbReference>
<dbReference type="Pfam" id="PF12282">
    <property type="entry name" value="GAF_PdtaS"/>
    <property type="match status" value="1"/>
</dbReference>
<dbReference type="AlphaFoldDB" id="A0A2Z4U840"/>
<dbReference type="Gene3D" id="3.30.565.10">
    <property type="entry name" value="Histidine kinase-like ATPase, C-terminal domain"/>
    <property type="match status" value="1"/>
</dbReference>
<dbReference type="RefSeq" id="WP_111918113.1">
    <property type="nucleotide sequence ID" value="NZ_CAUWHR010000003.1"/>
</dbReference>
<keyword evidence="8" id="KW-0902">Two-component regulatory system</keyword>
<dbReference type="Gene3D" id="3.30.450.280">
    <property type="entry name" value="GAF domain"/>
    <property type="match status" value="1"/>
</dbReference>
<protein>
    <recommendedName>
        <fullName evidence="2">histidine kinase</fullName>
        <ecNumber evidence="2">2.7.13.3</ecNumber>
    </recommendedName>
</protein>
<dbReference type="PANTHER" id="PTHR41523:SF8">
    <property type="entry name" value="ETHYLENE RESPONSE SENSOR PROTEIN"/>
    <property type="match status" value="1"/>
</dbReference>
<proteinExistence type="predicted"/>
<accession>A0A2Z4U840</accession>
<evidence type="ECO:0000256" key="3">
    <source>
        <dbReference type="ARBA" id="ARBA00022553"/>
    </source>
</evidence>
<dbReference type="SUPFAM" id="SSF55874">
    <property type="entry name" value="ATPase domain of HSP90 chaperone/DNA topoisomerase II/histidine kinase"/>
    <property type="match status" value="1"/>
</dbReference>
<reference evidence="11" key="1">
    <citation type="submission" date="2018-06" db="EMBL/GenBank/DDBJ databases">
        <title>Description of Blautia argi sp. nov., a new anaerobic isolated from dog feces.</title>
        <authorList>
            <person name="Chang Y.-H."/>
            <person name="Paek J."/>
            <person name="Shin Y."/>
        </authorList>
    </citation>
    <scope>NUCLEOTIDE SEQUENCE [LARGE SCALE GENOMIC DNA]</scope>
    <source>
        <strain evidence="11">KCTC 15426</strain>
    </source>
</reference>
<gene>
    <name evidence="10" type="ORF">DQQ01_02405</name>
</gene>
<evidence type="ECO:0000313" key="11">
    <source>
        <dbReference type="Proteomes" id="UP000250003"/>
    </source>
</evidence>
<keyword evidence="6 10" id="KW-0418">Kinase</keyword>
<dbReference type="InterPro" id="IPR011102">
    <property type="entry name" value="Sig_transdc_His_kinase_HWE"/>
</dbReference>
<dbReference type="SMART" id="SM00387">
    <property type="entry name" value="HATPase_c"/>
    <property type="match status" value="1"/>
</dbReference>
<dbReference type="Pfam" id="PF13581">
    <property type="entry name" value="HATPase_c_2"/>
    <property type="match status" value="1"/>
</dbReference>
<evidence type="ECO:0000256" key="1">
    <source>
        <dbReference type="ARBA" id="ARBA00000085"/>
    </source>
</evidence>
<dbReference type="GO" id="GO:0005524">
    <property type="term" value="F:ATP binding"/>
    <property type="evidence" value="ECO:0007669"/>
    <property type="project" value="UniProtKB-KW"/>
</dbReference>
<dbReference type="PANTHER" id="PTHR41523">
    <property type="entry name" value="TWO-COMPONENT SYSTEM SENSOR PROTEIN"/>
    <property type="match status" value="1"/>
</dbReference>
<keyword evidence="7" id="KW-0067">ATP-binding</keyword>
<feature type="domain" description="Histidine kinase" evidence="9">
    <location>
        <begin position="270"/>
        <end position="462"/>
    </location>
</feature>
<dbReference type="GO" id="GO:0000160">
    <property type="term" value="P:phosphorelay signal transduction system"/>
    <property type="evidence" value="ECO:0007669"/>
    <property type="project" value="UniProtKB-KW"/>
</dbReference>
<dbReference type="OrthoDB" id="9767435at2"/>
<keyword evidence="3" id="KW-0597">Phosphoprotein</keyword>
<keyword evidence="11" id="KW-1185">Reference proteome</keyword>
<keyword evidence="4" id="KW-0808">Transferase</keyword>
<evidence type="ECO:0000256" key="6">
    <source>
        <dbReference type="ARBA" id="ARBA00022777"/>
    </source>
</evidence>
<keyword evidence="5" id="KW-0547">Nucleotide-binding</keyword>
<evidence type="ECO:0000256" key="4">
    <source>
        <dbReference type="ARBA" id="ARBA00022679"/>
    </source>
</evidence>
<evidence type="ECO:0000256" key="5">
    <source>
        <dbReference type="ARBA" id="ARBA00022741"/>
    </source>
</evidence>
<sequence>MQKLIQQLCREYTDLSDEEIQVIEMMAGTLQPLANLEAADIFVDCPCRDKDAVVVAEAKPEEVPSAYRSSVVGMLAKEENEPAVARTFRLGIATKYMKARTQENNYTIQSVEPIKYNSRVIGVLIREKRIGENEEIQEEGAGYEAIETPLNHMINENEWLTESIDEGLLLVDYKGRVSFRNLYARELFQKLGYVRDILGQKYKNVCLTDWSKTPEETERIKEVHCGNYYLRVRQIPLMKKEIRFAVIIRDITWNREQEKNLVLKSVAVKELHHRVKNNLQTIASLLRLQARREENPETRRVLNESISRILSISATHQLLSQSGEACVSLMEVLENVRRNAVQPFLKADLKLNLEITGEDLTVDSEIATSVALAVNELLQNCMKYAFQGREAGNVSICIDKGKVYSRLTVKDDGVGFDTGKVRAGSLGLNIVRTMVQDKLHGSLKIRSGEKGTEVSFDFINETADLISISK</sequence>
<dbReference type="Pfam" id="PF07568">
    <property type="entry name" value="HisKA_2"/>
    <property type="match status" value="1"/>
</dbReference>
<dbReference type="Gene3D" id="3.30.450.20">
    <property type="entry name" value="PAS domain"/>
    <property type="match status" value="1"/>
</dbReference>
<dbReference type="SMART" id="SM00911">
    <property type="entry name" value="HWE_HK"/>
    <property type="match status" value="1"/>
</dbReference>
<dbReference type="InterPro" id="IPR011495">
    <property type="entry name" value="Sig_transdc_His_kin_sub2_dim/P"/>
</dbReference>
<organism evidence="10 11">
    <name type="scientific">Blautia argi</name>
    <dbReference type="NCBI Taxonomy" id="1912897"/>
    <lineage>
        <taxon>Bacteria</taxon>
        <taxon>Bacillati</taxon>
        <taxon>Bacillota</taxon>
        <taxon>Clostridia</taxon>
        <taxon>Lachnospirales</taxon>
        <taxon>Lachnospiraceae</taxon>
        <taxon>Blautia</taxon>
    </lineage>
</organism>
<evidence type="ECO:0000256" key="2">
    <source>
        <dbReference type="ARBA" id="ARBA00012438"/>
    </source>
</evidence>
<dbReference type="InterPro" id="IPR038424">
    <property type="entry name" value="H_kinase_PdtaS_GAF_sf"/>
</dbReference>
<dbReference type="PROSITE" id="PS50109">
    <property type="entry name" value="HIS_KIN"/>
    <property type="match status" value="1"/>
</dbReference>
<dbReference type="KEGG" id="blau:DQQ01_02405"/>
<dbReference type="EC" id="2.7.13.3" evidence="2"/>
<evidence type="ECO:0000259" key="9">
    <source>
        <dbReference type="PROSITE" id="PS50109"/>
    </source>
</evidence>
<dbReference type="InterPro" id="IPR005467">
    <property type="entry name" value="His_kinase_dom"/>
</dbReference>
<evidence type="ECO:0000313" key="10">
    <source>
        <dbReference type="EMBL" id="AWY97191.1"/>
    </source>
</evidence>